<evidence type="ECO:0000256" key="7">
    <source>
        <dbReference type="ARBA" id="ARBA00023157"/>
    </source>
</evidence>
<dbReference type="InterPro" id="IPR003115">
    <property type="entry name" value="ParB_N"/>
</dbReference>
<keyword evidence="11" id="KW-1185">Reference proteome</keyword>
<gene>
    <name evidence="10" type="ORF">RNJ44_01178</name>
</gene>
<organism evidence="10 11">
    <name type="scientific">Nakaseomyces bracarensis</name>
    <dbReference type="NCBI Taxonomy" id="273131"/>
    <lineage>
        <taxon>Eukaryota</taxon>
        <taxon>Fungi</taxon>
        <taxon>Dikarya</taxon>
        <taxon>Ascomycota</taxon>
        <taxon>Saccharomycotina</taxon>
        <taxon>Saccharomycetes</taxon>
        <taxon>Saccharomycetales</taxon>
        <taxon>Saccharomycetaceae</taxon>
        <taxon>Nakaseomyces</taxon>
    </lineage>
</organism>
<evidence type="ECO:0000313" key="11">
    <source>
        <dbReference type="Proteomes" id="UP001623330"/>
    </source>
</evidence>
<comment type="similarity">
    <text evidence="1">Belongs to the sulfiredoxin family.</text>
</comment>
<accession>A0ABR4NR43</accession>
<evidence type="ECO:0000256" key="3">
    <source>
        <dbReference type="ARBA" id="ARBA00022741"/>
    </source>
</evidence>
<evidence type="ECO:0000313" key="10">
    <source>
        <dbReference type="EMBL" id="KAL3230729.1"/>
    </source>
</evidence>
<sequence>MREGFREHFISNDGNLNWVQLRGSSNLTDKHYIRGLYIFLIEYCLFSCYYLQTGKIEVNTNSLKNKITMSMQSSNLRKVSQIPLSQIRRPIAPVLDYQKIDAMVSTMKGVPQASRTCSLEAATEMNGELPPIDVLCVRENGENYYFAFGGCHRFQAYDRLAQEQNNPDVPVRAKVLPSTRHQLRLYVGTSIDTMFEEVDKLKKQEEIQT</sequence>
<evidence type="ECO:0000256" key="2">
    <source>
        <dbReference type="ARBA" id="ARBA00013055"/>
    </source>
</evidence>
<dbReference type="SMART" id="SM00470">
    <property type="entry name" value="ParB"/>
    <property type="match status" value="1"/>
</dbReference>
<evidence type="ECO:0000259" key="9">
    <source>
        <dbReference type="SMART" id="SM00470"/>
    </source>
</evidence>
<dbReference type="InterPro" id="IPR016692">
    <property type="entry name" value="Sulfiredoxin"/>
</dbReference>
<dbReference type="PANTHER" id="PTHR21348">
    <property type="match status" value="1"/>
</dbReference>
<comment type="catalytic activity">
    <reaction evidence="8">
        <text>S-hydroxy-S-oxy-L-cysteinyl-[peroxiredoxin] + [protein]-dithiol + ATP = S-hydroxy-L-cysteinyl-[peroxiredoxin] + [protein]-disulfide + ADP + phosphate</text>
        <dbReference type="Rhea" id="RHEA:17545"/>
        <dbReference type="Rhea" id="RHEA-COMP:10593"/>
        <dbReference type="Rhea" id="RHEA-COMP:10594"/>
        <dbReference type="Rhea" id="RHEA-COMP:13681"/>
        <dbReference type="Rhea" id="RHEA-COMP:17976"/>
        <dbReference type="ChEBI" id="CHEBI:29950"/>
        <dbReference type="ChEBI" id="CHEBI:30616"/>
        <dbReference type="ChEBI" id="CHEBI:43474"/>
        <dbReference type="ChEBI" id="CHEBI:50058"/>
        <dbReference type="ChEBI" id="CHEBI:61973"/>
        <dbReference type="ChEBI" id="CHEBI:61974"/>
        <dbReference type="ChEBI" id="CHEBI:456216"/>
        <dbReference type="EC" id="1.8.98.2"/>
    </reaction>
</comment>
<comment type="caution">
    <text evidence="10">The sequence shown here is derived from an EMBL/GenBank/DDBJ whole genome shotgun (WGS) entry which is preliminary data.</text>
</comment>
<keyword evidence="6" id="KW-0560">Oxidoreductase</keyword>
<dbReference type="PANTHER" id="PTHR21348:SF2">
    <property type="entry name" value="SULFIREDOXIN-1"/>
    <property type="match status" value="1"/>
</dbReference>
<evidence type="ECO:0000256" key="1">
    <source>
        <dbReference type="ARBA" id="ARBA00009609"/>
    </source>
</evidence>
<dbReference type="EMBL" id="JBEVYD010000009">
    <property type="protein sequence ID" value="KAL3230729.1"/>
    <property type="molecule type" value="Genomic_DNA"/>
</dbReference>
<dbReference type="SUPFAM" id="SSF110849">
    <property type="entry name" value="ParB/Sulfiredoxin"/>
    <property type="match status" value="1"/>
</dbReference>
<evidence type="ECO:0000256" key="6">
    <source>
        <dbReference type="ARBA" id="ARBA00023002"/>
    </source>
</evidence>
<keyword evidence="4" id="KW-0067">ATP-binding</keyword>
<keyword evidence="5" id="KW-0049">Antioxidant</keyword>
<evidence type="ECO:0000256" key="5">
    <source>
        <dbReference type="ARBA" id="ARBA00022862"/>
    </source>
</evidence>
<protein>
    <recommendedName>
        <fullName evidence="2">sulfiredoxin</fullName>
        <ecNumber evidence="2">1.8.98.2</ecNumber>
    </recommendedName>
</protein>
<dbReference type="Gene3D" id="3.90.1530.10">
    <property type="entry name" value="Conserved hypothetical protein from pyrococcus furiosus pfu- 392566-001, ParB domain"/>
    <property type="match status" value="1"/>
</dbReference>
<dbReference type="Proteomes" id="UP001623330">
    <property type="component" value="Unassembled WGS sequence"/>
</dbReference>
<keyword evidence="3" id="KW-0547">Nucleotide-binding</keyword>
<dbReference type="EC" id="1.8.98.2" evidence="2"/>
<feature type="domain" description="ParB-like N-terminal" evidence="9">
    <location>
        <begin position="80"/>
        <end position="193"/>
    </location>
</feature>
<keyword evidence="7" id="KW-1015">Disulfide bond</keyword>
<dbReference type="CDD" id="cd16395">
    <property type="entry name" value="Srx"/>
    <property type="match status" value="1"/>
</dbReference>
<evidence type="ECO:0000256" key="4">
    <source>
        <dbReference type="ARBA" id="ARBA00022840"/>
    </source>
</evidence>
<proteinExistence type="inferred from homology"/>
<name>A0ABR4NR43_9SACH</name>
<dbReference type="InterPro" id="IPR036086">
    <property type="entry name" value="ParB/Sulfiredoxin_sf"/>
</dbReference>
<reference evidence="10 11" key="1">
    <citation type="submission" date="2024-05" db="EMBL/GenBank/DDBJ databases">
        <title>Long read based assembly of the Candida bracarensis genome reveals expanded adhesin content.</title>
        <authorList>
            <person name="Marcet-Houben M."/>
            <person name="Ksiezopolska E."/>
            <person name="Gabaldon T."/>
        </authorList>
    </citation>
    <scope>NUCLEOTIDE SEQUENCE [LARGE SCALE GENOMIC DNA]</scope>
    <source>
        <strain evidence="10 11">CBM6</strain>
    </source>
</reference>
<evidence type="ECO:0000256" key="8">
    <source>
        <dbReference type="ARBA" id="ARBA00047514"/>
    </source>
</evidence>
<dbReference type="Pfam" id="PF02195">
    <property type="entry name" value="ParB_N"/>
    <property type="match status" value="1"/>
</dbReference>